<dbReference type="AlphaFoldDB" id="A0AAE0K6H6"/>
<sequence>MSAESASTATSPLTNFRVDSDTPCRFLFTFPIELPSLLRPELPPLPYYPPDHRIDDAPGGRPYELPGPDAPVSELVPRPGRITAGWLKQKLESNEICGDARRQQRRGQGISRLGPGVGFSVVYGFVFRVDQKVLDSDTDPAVVRIRAMTTLHKGQVAFLVRKCHPAQQGDTLFNLFEVPLFQNLRFTRREIELAFVLCLLHELGGVGKTAVAAEYAFRFRGDYDYVFWVPSEGVLDLSNTAADISKKLGLSLAGTADSYAQLDKPWLVIFDIAEELSIIQSFWPRSAYGHILVTTQNSSLSMLAATAIAIEPLDPLTDDISFDNIPDYALACATANIKGTKIGVLTSLLGKLELEEAKSLNVAVSVLEIMSAYLHTLTTNPRGIRTLQDLIDHTKADPDEDYPNHNVESFGLAVSLDPDSQEFKDLEATRDFIGGEGGLQAAMDRNGLDVLLPDLFLLQKI</sequence>
<evidence type="ECO:0000313" key="2">
    <source>
        <dbReference type="Proteomes" id="UP001287356"/>
    </source>
</evidence>
<dbReference type="InterPro" id="IPR027417">
    <property type="entry name" value="P-loop_NTPase"/>
</dbReference>
<gene>
    <name evidence="1" type="ORF">B0T24DRAFT_594852</name>
</gene>
<proteinExistence type="predicted"/>
<dbReference type="Proteomes" id="UP001287356">
    <property type="component" value="Unassembled WGS sequence"/>
</dbReference>
<dbReference type="SUPFAM" id="SSF52540">
    <property type="entry name" value="P-loop containing nucleoside triphosphate hydrolases"/>
    <property type="match status" value="1"/>
</dbReference>
<dbReference type="Gene3D" id="3.40.50.300">
    <property type="entry name" value="P-loop containing nucleotide triphosphate hydrolases"/>
    <property type="match status" value="1"/>
</dbReference>
<comment type="caution">
    <text evidence="1">The sequence shown here is derived from an EMBL/GenBank/DDBJ whole genome shotgun (WGS) entry which is preliminary data.</text>
</comment>
<protein>
    <recommendedName>
        <fullName evidence="3">NB-ARC domain-containing protein</fullName>
    </recommendedName>
</protein>
<reference evidence="1" key="2">
    <citation type="submission" date="2023-06" db="EMBL/GenBank/DDBJ databases">
        <authorList>
            <consortium name="Lawrence Berkeley National Laboratory"/>
            <person name="Haridas S."/>
            <person name="Hensen N."/>
            <person name="Bonometti L."/>
            <person name="Westerberg I."/>
            <person name="Brannstrom I.O."/>
            <person name="Guillou S."/>
            <person name="Cros-Aarteil S."/>
            <person name="Calhoun S."/>
            <person name="Kuo A."/>
            <person name="Mondo S."/>
            <person name="Pangilinan J."/>
            <person name="Riley R."/>
            <person name="Labutti K."/>
            <person name="Andreopoulos B."/>
            <person name="Lipzen A."/>
            <person name="Chen C."/>
            <person name="Yanf M."/>
            <person name="Daum C."/>
            <person name="Ng V."/>
            <person name="Clum A."/>
            <person name="Steindorff A."/>
            <person name="Ohm R."/>
            <person name="Martin F."/>
            <person name="Silar P."/>
            <person name="Natvig D."/>
            <person name="Lalanne C."/>
            <person name="Gautier V."/>
            <person name="Ament-Velasquez S.L."/>
            <person name="Kruys A."/>
            <person name="Hutchinson M.I."/>
            <person name="Powell A.J."/>
            <person name="Barry K."/>
            <person name="Miller A.N."/>
            <person name="Grigoriev I.V."/>
            <person name="Debuchy R."/>
            <person name="Gladieux P."/>
            <person name="Thoren M.H."/>
            <person name="Johannesson H."/>
        </authorList>
    </citation>
    <scope>NUCLEOTIDE SEQUENCE</scope>
    <source>
        <strain evidence="1">CBS 958.72</strain>
    </source>
</reference>
<reference evidence="1" key="1">
    <citation type="journal article" date="2023" name="Mol. Phylogenet. Evol.">
        <title>Genome-scale phylogeny and comparative genomics of the fungal order Sordariales.</title>
        <authorList>
            <person name="Hensen N."/>
            <person name="Bonometti L."/>
            <person name="Westerberg I."/>
            <person name="Brannstrom I.O."/>
            <person name="Guillou S."/>
            <person name="Cros-Aarteil S."/>
            <person name="Calhoun S."/>
            <person name="Haridas S."/>
            <person name="Kuo A."/>
            <person name="Mondo S."/>
            <person name="Pangilinan J."/>
            <person name="Riley R."/>
            <person name="LaButti K."/>
            <person name="Andreopoulos B."/>
            <person name="Lipzen A."/>
            <person name="Chen C."/>
            <person name="Yan M."/>
            <person name="Daum C."/>
            <person name="Ng V."/>
            <person name="Clum A."/>
            <person name="Steindorff A."/>
            <person name="Ohm R.A."/>
            <person name="Martin F."/>
            <person name="Silar P."/>
            <person name="Natvig D.O."/>
            <person name="Lalanne C."/>
            <person name="Gautier V."/>
            <person name="Ament-Velasquez S.L."/>
            <person name="Kruys A."/>
            <person name="Hutchinson M.I."/>
            <person name="Powell A.J."/>
            <person name="Barry K."/>
            <person name="Miller A.N."/>
            <person name="Grigoriev I.V."/>
            <person name="Debuchy R."/>
            <person name="Gladieux P."/>
            <person name="Hiltunen Thoren M."/>
            <person name="Johannesson H."/>
        </authorList>
    </citation>
    <scope>NUCLEOTIDE SEQUENCE</scope>
    <source>
        <strain evidence="1">CBS 958.72</strain>
    </source>
</reference>
<evidence type="ECO:0000313" key="1">
    <source>
        <dbReference type="EMBL" id="KAK3370989.1"/>
    </source>
</evidence>
<keyword evidence="2" id="KW-1185">Reference proteome</keyword>
<name>A0AAE0K6H6_9PEZI</name>
<accession>A0AAE0K6H6</accession>
<evidence type="ECO:0008006" key="3">
    <source>
        <dbReference type="Google" id="ProtNLM"/>
    </source>
</evidence>
<dbReference type="EMBL" id="JAULSN010000005">
    <property type="protein sequence ID" value="KAK3370989.1"/>
    <property type="molecule type" value="Genomic_DNA"/>
</dbReference>
<organism evidence="1 2">
    <name type="scientific">Lasiosphaeria ovina</name>
    <dbReference type="NCBI Taxonomy" id="92902"/>
    <lineage>
        <taxon>Eukaryota</taxon>
        <taxon>Fungi</taxon>
        <taxon>Dikarya</taxon>
        <taxon>Ascomycota</taxon>
        <taxon>Pezizomycotina</taxon>
        <taxon>Sordariomycetes</taxon>
        <taxon>Sordariomycetidae</taxon>
        <taxon>Sordariales</taxon>
        <taxon>Lasiosphaeriaceae</taxon>
        <taxon>Lasiosphaeria</taxon>
    </lineage>
</organism>